<dbReference type="OrthoDB" id="5835829at2759"/>
<dbReference type="SUPFAM" id="SSF53756">
    <property type="entry name" value="UDP-Glycosyltransferase/glycogen phosphorylase"/>
    <property type="match status" value="1"/>
</dbReference>
<gene>
    <name evidence="6" type="ORF">PSYICH_LOCUS2437</name>
</gene>
<evidence type="ECO:0000256" key="5">
    <source>
        <dbReference type="RuleBase" id="RU362059"/>
    </source>
</evidence>
<keyword evidence="5" id="KW-0472">Membrane</keyword>
<name>A0A9P0CJZ9_9CUCU</name>
<keyword evidence="2 4" id="KW-0328">Glycosyltransferase</keyword>
<dbReference type="CDD" id="cd03784">
    <property type="entry name" value="GT1_Gtf-like"/>
    <property type="match status" value="1"/>
</dbReference>
<dbReference type="InterPro" id="IPR002213">
    <property type="entry name" value="UDP_glucos_trans"/>
</dbReference>
<dbReference type="EMBL" id="OV651823">
    <property type="protein sequence ID" value="CAH1101260.1"/>
    <property type="molecule type" value="Genomic_DNA"/>
</dbReference>
<feature type="transmembrane region" description="Helical" evidence="5">
    <location>
        <begin position="463"/>
        <end position="491"/>
    </location>
</feature>
<organism evidence="6 7">
    <name type="scientific">Psylliodes chrysocephalus</name>
    <dbReference type="NCBI Taxonomy" id="3402493"/>
    <lineage>
        <taxon>Eukaryota</taxon>
        <taxon>Metazoa</taxon>
        <taxon>Ecdysozoa</taxon>
        <taxon>Arthropoda</taxon>
        <taxon>Hexapoda</taxon>
        <taxon>Insecta</taxon>
        <taxon>Pterygota</taxon>
        <taxon>Neoptera</taxon>
        <taxon>Endopterygota</taxon>
        <taxon>Coleoptera</taxon>
        <taxon>Polyphaga</taxon>
        <taxon>Cucujiformia</taxon>
        <taxon>Chrysomeloidea</taxon>
        <taxon>Chrysomelidae</taxon>
        <taxon>Galerucinae</taxon>
        <taxon>Alticini</taxon>
        <taxon>Psylliodes</taxon>
    </lineage>
</organism>
<comment type="subcellular location">
    <subcellularLocation>
        <location evidence="5">Membrane</location>
        <topology evidence="5">Single-pass membrane protein</topology>
    </subcellularLocation>
</comment>
<evidence type="ECO:0000256" key="3">
    <source>
        <dbReference type="ARBA" id="ARBA00022679"/>
    </source>
</evidence>
<protein>
    <recommendedName>
        <fullName evidence="5">UDP-glucuronosyltransferase</fullName>
        <ecNumber evidence="5">2.4.1.17</ecNumber>
    </recommendedName>
</protein>
<dbReference type="InterPro" id="IPR035595">
    <property type="entry name" value="UDP_glycos_trans_CS"/>
</dbReference>
<comment type="similarity">
    <text evidence="1 4">Belongs to the UDP-glycosyltransferase family.</text>
</comment>
<dbReference type="GO" id="GO:0016020">
    <property type="term" value="C:membrane"/>
    <property type="evidence" value="ECO:0007669"/>
    <property type="project" value="UniProtKB-SubCell"/>
</dbReference>
<reference evidence="6" key="1">
    <citation type="submission" date="2022-01" db="EMBL/GenBank/DDBJ databases">
        <authorList>
            <person name="King R."/>
        </authorList>
    </citation>
    <scope>NUCLEOTIDE SEQUENCE</scope>
</reference>
<dbReference type="Proteomes" id="UP001153636">
    <property type="component" value="Chromosome 11"/>
</dbReference>
<dbReference type="PANTHER" id="PTHR48043:SF159">
    <property type="entry name" value="EG:EG0003.4 PROTEIN-RELATED"/>
    <property type="match status" value="1"/>
</dbReference>
<evidence type="ECO:0000256" key="1">
    <source>
        <dbReference type="ARBA" id="ARBA00009995"/>
    </source>
</evidence>
<evidence type="ECO:0000313" key="7">
    <source>
        <dbReference type="Proteomes" id="UP001153636"/>
    </source>
</evidence>
<dbReference type="PANTHER" id="PTHR48043">
    <property type="entry name" value="EG:EG0003.4 PROTEIN-RELATED"/>
    <property type="match status" value="1"/>
</dbReference>
<proteinExistence type="inferred from homology"/>
<dbReference type="Pfam" id="PF00201">
    <property type="entry name" value="UDPGT"/>
    <property type="match status" value="1"/>
</dbReference>
<dbReference type="AlphaFoldDB" id="A0A9P0CJZ9"/>
<evidence type="ECO:0000256" key="2">
    <source>
        <dbReference type="ARBA" id="ARBA00022676"/>
    </source>
</evidence>
<dbReference type="InterPro" id="IPR050271">
    <property type="entry name" value="UDP-glycosyltransferase"/>
</dbReference>
<dbReference type="EC" id="2.4.1.17" evidence="5"/>
<keyword evidence="3 4" id="KW-0808">Transferase</keyword>
<comment type="catalytic activity">
    <reaction evidence="5">
        <text>glucuronate acceptor + UDP-alpha-D-glucuronate = acceptor beta-D-glucuronoside + UDP + H(+)</text>
        <dbReference type="Rhea" id="RHEA:21032"/>
        <dbReference type="ChEBI" id="CHEBI:15378"/>
        <dbReference type="ChEBI" id="CHEBI:58052"/>
        <dbReference type="ChEBI" id="CHEBI:58223"/>
        <dbReference type="ChEBI" id="CHEBI:132367"/>
        <dbReference type="ChEBI" id="CHEBI:132368"/>
        <dbReference type="EC" id="2.4.1.17"/>
    </reaction>
</comment>
<keyword evidence="5" id="KW-0812">Transmembrane</keyword>
<feature type="signal peptide" evidence="5">
    <location>
        <begin position="1"/>
        <end position="19"/>
    </location>
</feature>
<evidence type="ECO:0000313" key="6">
    <source>
        <dbReference type="EMBL" id="CAH1101260.1"/>
    </source>
</evidence>
<accession>A0A9P0CJZ9</accession>
<dbReference type="GO" id="GO:0015020">
    <property type="term" value="F:glucuronosyltransferase activity"/>
    <property type="evidence" value="ECO:0007669"/>
    <property type="project" value="UniProtKB-EC"/>
</dbReference>
<sequence length="506" mass="58149">MKYFYTFPILLIFFNLASCAKILAIWPSNGYSLFILGQGLMTELARRGHEVSVVSQFEPNEKIKNYETIKLPKTGGYNDSDDLINWPTYNLFSLQKLSLDIGLRYAEALFEKKIIKELIDSNRTFDLVIVDNYCNEAHMAFAEHFKAPLIVFSSQPVSDINYHFIGNLKLPSISPLALTPNDNQMNFYERLRNSLVSVYDFVYKDLVYYPAQQALVDKYFPNKMDLKKIVTNTEIMLLFSHPLTTGPSLTTSAVAEVGGFQIVSKKLPNDIQRILDGAEHGAVLVSLGTNIQCTSLSKEQFNMFINAFRKFRQRFLWKCSVEIPNKPDNVYLFKWMPQTDILAHNNTIAFVTHSGLLSTTEAIHFGVPMICIPVFGDQIQNSIRVQKKGIGERLSFLDLTENDLYEAIKKVITNPSYKEKMQRVSKMFRDQPSKPLDRAIHAVEYVLKYKPGPLLRSPALSLWWFQLYMLDVLLFIFVSVVLLYLFISLVLRKLFISKKQNKRKTA</sequence>
<keyword evidence="5" id="KW-0732">Signal</keyword>
<dbReference type="FunFam" id="3.40.50.2000:FF:000021">
    <property type="entry name" value="UDP-glucuronosyltransferase"/>
    <property type="match status" value="1"/>
</dbReference>
<dbReference type="Gene3D" id="3.40.50.2000">
    <property type="entry name" value="Glycogen Phosphorylase B"/>
    <property type="match status" value="2"/>
</dbReference>
<evidence type="ECO:0000256" key="4">
    <source>
        <dbReference type="RuleBase" id="RU003718"/>
    </source>
</evidence>
<dbReference type="PROSITE" id="PS00375">
    <property type="entry name" value="UDPGT"/>
    <property type="match status" value="1"/>
</dbReference>
<keyword evidence="5" id="KW-1133">Transmembrane helix</keyword>
<feature type="chain" id="PRO_5040534706" description="UDP-glucuronosyltransferase" evidence="5">
    <location>
        <begin position="20"/>
        <end position="506"/>
    </location>
</feature>
<keyword evidence="7" id="KW-1185">Reference proteome</keyword>